<dbReference type="SUPFAM" id="SSF103481">
    <property type="entry name" value="Multidrug resistance efflux transporter EmrE"/>
    <property type="match status" value="2"/>
</dbReference>
<evidence type="ECO:0000259" key="7">
    <source>
        <dbReference type="Pfam" id="PF00892"/>
    </source>
</evidence>
<feature type="transmembrane region" description="Helical" evidence="6">
    <location>
        <begin position="137"/>
        <end position="155"/>
    </location>
</feature>
<dbReference type="Pfam" id="PF00892">
    <property type="entry name" value="EamA"/>
    <property type="match status" value="2"/>
</dbReference>
<reference evidence="8" key="2">
    <citation type="submission" date="2019-12" db="EMBL/GenBank/DDBJ databases">
        <authorList>
            <person name="Hoang T.H.H."/>
            <person name="Okutani A."/>
        </authorList>
    </citation>
    <scope>NUCLEOTIDE SEQUENCE</scope>
    <source>
        <strain evidence="8">LamDB</strain>
    </source>
</reference>
<comment type="caution">
    <text evidence="8">The sequence shown here is derived from an EMBL/GenBank/DDBJ whole genome shotgun (WGS) entry which is preliminary data.</text>
</comment>
<evidence type="ECO:0000256" key="3">
    <source>
        <dbReference type="ARBA" id="ARBA00022692"/>
    </source>
</evidence>
<dbReference type="AlphaFoldDB" id="A0A640N376"/>
<organism evidence="8">
    <name type="scientific">Bacillus anthracis</name>
    <name type="common">anthrax bacterium</name>
    <dbReference type="NCBI Taxonomy" id="1392"/>
    <lineage>
        <taxon>Bacteria</taxon>
        <taxon>Bacillati</taxon>
        <taxon>Bacillota</taxon>
        <taxon>Bacilli</taxon>
        <taxon>Bacillales</taxon>
        <taxon>Bacillaceae</taxon>
        <taxon>Bacillus</taxon>
        <taxon>Bacillus cereus group</taxon>
    </lineage>
</organism>
<evidence type="ECO:0000256" key="1">
    <source>
        <dbReference type="ARBA" id="ARBA00004127"/>
    </source>
</evidence>
<reference evidence="8" key="1">
    <citation type="submission" date="2019-12" db="EMBL/GenBank/DDBJ databases">
        <title>Epidemiological and comparative genomic analysis of Bacillus anthracis isolated from northern Vietnam.</title>
        <authorList>
            <person name="Hoang T.T.H."/>
            <person name="Dang D.A."/>
            <person name="Pham M.H."/>
            <person name="Luong M.H."/>
            <person name="Tran N.D."/>
            <person name="Nguyen T.H."/>
            <person name="Nguyen T.T."/>
            <person name="Inoue S."/>
            <person name="Morikawa S."/>
            <person name="Okutani A."/>
        </authorList>
    </citation>
    <scope>NUCLEOTIDE SEQUENCE</scope>
    <source>
        <strain evidence="8">LamDB</strain>
    </source>
</reference>
<feature type="transmembrane region" description="Helical" evidence="6">
    <location>
        <begin position="161"/>
        <end position="180"/>
    </location>
</feature>
<feature type="domain" description="EamA" evidence="7">
    <location>
        <begin position="12"/>
        <end position="151"/>
    </location>
</feature>
<feature type="transmembrane region" description="Helical" evidence="6">
    <location>
        <begin position="279"/>
        <end position="299"/>
    </location>
</feature>
<evidence type="ECO:0000256" key="5">
    <source>
        <dbReference type="ARBA" id="ARBA00023136"/>
    </source>
</evidence>
<proteinExistence type="inferred from homology"/>
<feature type="transmembrane region" description="Helical" evidence="6">
    <location>
        <begin position="41"/>
        <end position="61"/>
    </location>
</feature>
<keyword evidence="4 6" id="KW-1133">Transmembrane helix</keyword>
<keyword evidence="3 6" id="KW-0812">Transmembrane</keyword>
<feature type="domain" description="EamA" evidence="7">
    <location>
        <begin position="162"/>
        <end position="298"/>
    </location>
</feature>
<name>A0A640N376_BACAN</name>
<feature type="transmembrane region" description="Helical" evidence="6">
    <location>
        <begin position="9"/>
        <end position="29"/>
    </location>
</feature>
<sequence length="306" mass="33965">MNLHQRSHLYFYICIILTTICMGSSFPTGKYLISIEHVPPMLLGGWRFTIAGFIILLVLFLKRGVKYVLPSIDHNSYKGFIFVATIGLLQTAGTMGLLNIAMSLGVSSSMSAVLLFTNPLWLAVLAHFILKERLTMIKMVVLVIGVIGVTICLGLDRTLLGWGACVTLLGSLCWSCNTVVTKQFKFDKGAWVLTGWQLLFGGIIMFLISQLLGEHYHIGQLNGWGWLWFWWLVFPASIGSFGLWFTSLNLRGATISSSFLFLVPLFSTIFSIIGLGEPFTVHIMIGGLCVVIALIIINYSPHHLRS</sequence>
<accession>A0A640N376</accession>
<dbReference type="EMBL" id="BLEX01000011">
    <property type="protein sequence ID" value="GEU20059.1"/>
    <property type="molecule type" value="Genomic_DNA"/>
</dbReference>
<gene>
    <name evidence="8" type="ORF">LamDB_51850</name>
</gene>
<dbReference type="InterPro" id="IPR000620">
    <property type="entry name" value="EamA_dom"/>
</dbReference>
<feature type="transmembrane region" description="Helical" evidence="6">
    <location>
        <begin position="192"/>
        <end position="212"/>
    </location>
</feature>
<dbReference type="PANTHER" id="PTHR32322:SF2">
    <property type="entry name" value="EAMA DOMAIN-CONTAINING PROTEIN"/>
    <property type="match status" value="1"/>
</dbReference>
<comment type="subcellular location">
    <subcellularLocation>
        <location evidence="1">Endomembrane system</location>
        <topology evidence="1">Multi-pass membrane protein</topology>
    </subcellularLocation>
</comment>
<evidence type="ECO:0000256" key="6">
    <source>
        <dbReference type="SAM" id="Phobius"/>
    </source>
</evidence>
<keyword evidence="5 6" id="KW-0472">Membrane</keyword>
<feature type="transmembrane region" description="Helical" evidence="6">
    <location>
        <begin position="252"/>
        <end position="273"/>
    </location>
</feature>
<evidence type="ECO:0000256" key="4">
    <source>
        <dbReference type="ARBA" id="ARBA00022989"/>
    </source>
</evidence>
<feature type="transmembrane region" description="Helical" evidence="6">
    <location>
        <begin position="224"/>
        <end position="245"/>
    </location>
</feature>
<feature type="transmembrane region" description="Helical" evidence="6">
    <location>
        <begin position="110"/>
        <end position="130"/>
    </location>
</feature>
<feature type="transmembrane region" description="Helical" evidence="6">
    <location>
        <begin position="81"/>
        <end position="104"/>
    </location>
</feature>
<dbReference type="InterPro" id="IPR037185">
    <property type="entry name" value="EmrE-like"/>
</dbReference>
<dbReference type="PANTHER" id="PTHR32322">
    <property type="entry name" value="INNER MEMBRANE TRANSPORTER"/>
    <property type="match status" value="1"/>
</dbReference>
<protein>
    <recommendedName>
        <fullName evidence="7">EamA domain-containing protein</fullName>
    </recommendedName>
</protein>
<evidence type="ECO:0000256" key="2">
    <source>
        <dbReference type="ARBA" id="ARBA00007362"/>
    </source>
</evidence>
<dbReference type="InterPro" id="IPR050638">
    <property type="entry name" value="AA-Vitamin_Transporters"/>
</dbReference>
<dbReference type="GO" id="GO:0016020">
    <property type="term" value="C:membrane"/>
    <property type="evidence" value="ECO:0007669"/>
    <property type="project" value="UniProtKB-SubCell"/>
</dbReference>
<comment type="similarity">
    <text evidence="2">Belongs to the EamA transporter family.</text>
</comment>
<evidence type="ECO:0000313" key="8">
    <source>
        <dbReference type="EMBL" id="GEU20059.1"/>
    </source>
</evidence>